<dbReference type="HOGENOM" id="CLU_057967_0_1_1"/>
<protein>
    <submittedName>
        <fullName evidence="1">Putative polyprotein</fullName>
    </submittedName>
</protein>
<reference evidence="1" key="1">
    <citation type="journal article" date="2011" name="PLoS Biol.">
        <title>Gene gain and loss during evolution of obligate parasitism in the white rust pathogen of Arabidopsis thaliana.</title>
        <authorList>
            <person name="Kemen E."/>
            <person name="Gardiner A."/>
            <person name="Schultz-Larsen T."/>
            <person name="Kemen A.C."/>
            <person name="Balmuth A.L."/>
            <person name="Robert-Seilaniantz A."/>
            <person name="Bailey K."/>
            <person name="Holub E."/>
            <person name="Studholme D.J."/>
            <person name="Maclean D."/>
            <person name="Jones J.D."/>
        </authorList>
    </citation>
    <scope>NUCLEOTIDE SEQUENCE</scope>
</reference>
<evidence type="ECO:0000313" key="1">
    <source>
        <dbReference type="EMBL" id="CCA16049.1"/>
    </source>
</evidence>
<sequence length="187" mass="21572">MTLARKDLLDHIMTKPEHAMLQETAEWKDYDLKNLAILAKLLIPNYQLVVWAAGTAYKAWETLRSFFVKQSLHNRVQLRKQFHEFEMVPGTNLIDHLMSFDELCLRLLAVGDTLNKDEELVILLGSVSQEYETMVKIIEDHGNVTLLEAKEMLRWEFETLQKREKKEAAFKVAAHGSDGGNEGSRDK</sequence>
<reference evidence="1" key="2">
    <citation type="submission" date="2011-02" db="EMBL/GenBank/DDBJ databases">
        <authorList>
            <person name="MacLean D."/>
        </authorList>
    </citation>
    <scope>NUCLEOTIDE SEQUENCE</scope>
</reference>
<gene>
    <name evidence="1" type="primary">AlNc14C18G1836</name>
    <name evidence="1" type="ORF">ALNC14_021920</name>
</gene>
<dbReference type="EMBL" id="FR824063">
    <property type="protein sequence ID" value="CCA16049.1"/>
    <property type="molecule type" value="Genomic_DNA"/>
</dbReference>
<name>F0W4L5_9STRA</name>
<dbReference type="AlphaFoldDB" id="F0W4L5"/>
<proteinExistence type="predicted"/>
<accession>F0W4L5</accession>
<dbReference type="Pfam" id="PF14223">
    <property type="entry name" value="Retrotran_gag_2"/>
    <property type="match status" value="1"/>
</dbReference>
<organism evidence="1">
    <name type="scientific">Albugo laibachii Nc14</name>
    <dbReference type="NCBI Taxonomy" id="890382"/>
    <lineage>
        <taxon>Eukaryota</taxon>
        <taxon>Sar</taxon>
        <taxon>Stramenopiles</taxon>
        <taxon>Oomycota</taxon>
        <taxon>Peronosporomycetes</taxon>
        <taxon>Albuginales</taxon>
        <taxon>Albuginaceae</taxon>
        <taxon>Albugo</taxon>
    </lineage>
</organism>